<organism evidence="1 2">
    <name type="scientific">Alteromonas confluentis</name>
    <dbReference type="NCBI Taxonomy" id="1656094"/>
    <lineage>
        <taxon>Bacteria</taxon>
        <taxon>Pseudomonadati</taxon>
        <taxon>Pseudomonadota</taxon>
        <taxon>Gammaproteobacteria</taxon>
        <taxon>Alteromonadales</taxon>
        <taxon>Alteromonadaceae</taxon>
        <taxon>Alteromonas/Salinimonas group</taxon>
        <taxon>Alteromonas</taxon>
    </lineage>
</organism>
<dbReference type="EMBL" id="MDHN01000008">
    <property type="protein sequence ID" value="OFC72038.1"/>
    <property type="molecule type" value="Genomic_DNA"/>
</dbReference>
<dbReference type="Proteomes" id="UP000175691">
    <property type="component" value="Unassembled WGS sequence"/>
</dbReference>
<accession>A0A1E7ZET1</accession>
<evidence type="ECO:0000313" key="1">
    <source>
        <dbReference type="EMBL" id="OFC72038.1"/>
    </source>
</evidence>
<comment type="caution">
    <text evidence="1">The sequence shown here is derived from an EMBL/GenBank/DDBJ whole genome shotgun (WGS) entry which is preliminary data.</text>
</comment>
<keyword evidence="2" id="KW-1185">Reference proteome</keyword>
<proteinExistence type="predicted"/>
<evidence type="ECO:0000313" key="2">
    <source>
        <dbReference type="Proteomes" id="UP000175691"/>
    </source>
</evidence>
<reference evidence="1 2" key="1">
    <citation type="submission" date="2016-08" db="EMBL/GenBank/DDBJ databases">
        <authorList>
            <person name="Seilhamer J.J."/>
        </authorList>
    </citation>
    <scope>NUCLEOTIDE SEQUENCE [LARGE SCALE GENOMIC DNA]</scope>
    <source>
        <strain evidence="1 2">KCTC 42603</strain>
    </source>
</reference>
<protein>
    <submittedName>
        <fullName evidence="1">Uncharacterized protein</fullName>
    </submittedName>
</protein>
<sequence>MYDKPVIYDRPVLWKPCAFKIWNTPLVKFHEMHGRLARKLRGLWIQNALIAPYWAVEGNA</sequence>
<name>A0A1E7ZET1_9ALTE</name>
<dbReference type="AlphaFoldDB" id="A0A1E7ZET1"/>
<gene>
    <name evidence="1" type="ORF">BFC18_04870</name>
</gene>
<dbReference type="STRING" id="1656094.BFC18_04870"/>